<accession>A0ABT7JM17</accession>
<reference evidence="2 3" key="1">
    <citation type="submission" date="2023-05" db="EMBL/GenBank/DDBJ databases">
        <authorList>
            <person name="Gao F."/>
        </authorList>
    </citation>
    <scope>NUCLEOTIDE SEQUENCE [LARGE SCALE GENOMIC DNA]</scope>
    <source>
        <strain evidence="2 3">MIMF12</strain>
    </source>
</reference>
<evidence type="ECO:0000313" key="2">
    <source>
        <dbReference type="EMBL" id="MDL2345530.1"/>
    </source>
</evidence>
<organism evidence="2 3">
    <name type="scientific">Deinococcus rhizophilus</name>
    <dbReference type="NCBI Taxonomy" id="3049544"/>
    <lineage>
        <taxon>Bacteria</taxon>
        <taxon>Thermotogati</taxon>
        <taxon>Deinococcota</taxon>
        <taxon>Deinococci</taxon>
        <taxon>Deinococcales</taxon>
        <taxon>Deinococcaceae</taxon>
        <taxon>Deinococcus</taxon>
    </lineage>
</organism>
<dbReference type="SUPFAM" id="SSF46689">
    <property type="entry name" value="Homeodomain-like"/>
    <property type="match status" value="1"/>
</dbReference>
<dbReference type="Pfam" id="PF04255">
    <property type="entry name" value="DUF433"/>
    <property type="match status" value="1"/>
</dbReference>
<dbReference type="InterPro" id="IPR009057">
    <property type="entry name" value="Homeodomain-like_sf"/>
</dbReference>
<gene>
    <name evidence="2" type="ORF">QOL99_15430</name>
</gene>
<proteinExistence type="predicted"/>
<evidence type="ECO:0000313" key="3">
    <source>
        <dbReference type="Proteomes" id="UP001302059"/>
    </source>
</evidence>
<dbReference type="PANTHER" id="PTHR34849:SF3">
    <property type="entry name" value="SSR2962 PROTEIN"/>
    <property type="match status" value="1"/>
</dbReference>
<feature type="domain" description="Competence protein CoiA-like N-terminal" evidence="1">
    <location>
        <begin position="34"/>
        <end position="70"/>
    </location>
</feature>
<dbReference type="Proteomes" id="UP001302059">
    <property type="component" value="Unassembled WGS sequence"/>
</dbReference>
<dbReference type="RefSeq" id="WP_285525125.1">
    <property type="nucleotide sequence ID" value="NZ_JASNGB010000220.1"/>
</dbReference>
<dbReference type="Pfam" id="PF25164">
    <property type="entry name" value="CoiA_N"/>
    <property type="match status" value="1"/>
</dbReference>
<dbReference type="InterPro" id="IPR036388">
    <property type="entry name" value="WH-like_DNA-bd_sf"/>
</dbReference>
<dbReference type="InterPro" id="IPR057253">
    <property type="entry name" value="CoiA-like_N"/>
</dbReference>
<name>A0ABT7JM17_9DEIO</name>
<dbReference type="EMBL" id="JASNGB010000220">
    <property type="protein sequence ID" value="MDL2345530.1"/>
    <property type="molecule type" value="Genomic_DNA"/>
</dbReference>
<sequence>MTLSPDHSTASRHQGVAYAANVAGEVVRPHTAPRGEPYTCLLCQEPVILRRGLVRVPHFAHRADSACSASGESIEHAAFKRLLASGLRKHCRFTAQVKCPGCGQDQTTTYPLSPGSEVREEITVKGFRADVGIVRGGEVVLAFEVYVTHEVGGEKALGLPVPWLEVAANPAGVQNLEKKPTVRVLDTNLFRHRPCRACGQSAGSRAEAEHLPSQTVCAPHQYTEAMGPLERITVDPRQCGGRPCIRGIRIRVSDILDLLGQGVPEGEILEDYPDLEREDIHAALLYAARYLNHPRLSA</sequence>
<dbReference type="PANTHER" id="PTHR34849">
    <property type="entry name" value="SSL5025 PROTEIN"/>
    <property type="match status" value="1"/>
</dbReference>
<comment type="caution">
    <text evidence="2">The sequence shown here is derived from an EMBL/GenBank/DDBJ whole genome shotgun (WGS) entry which is preliminary data.</text>
</comment>
<protein>
    <submittedName>
        <fullName evidence="2">Competence protein CoiA family protein</fullName>
    </submittedName>
</protein>
<dbReference type="Gene3D" id="1.10.10.10">
    <property type="entry name" value="Winged helix-like DNA-binding domain superfamily/Winged helix DNA-binding domain"/>
    <property type="match status" value="1"/>
</dbReference>
<keyword evidence="3" id="KW-1185">Reference proteome</keyword>
<evidence type="ECO:0000259" key="1">
    <source>
        <dbReference type="Pfam" id="PF25164"/>
    </source>
</evidence>
<dbReference type="InterPro" id="IPR007367">
    <property type="entry name" value="DUF433"/>
</dbReference>